<name>A0AAD9CV66_PAPLA</name>
<dbReference type="Proteomes" id="UP001182556">
    <property type="component" value="Unassembled WGS sequence"/>
</dbReference>
<sequence>MPVGHPPARQSGSESPEEKEEDSFHWDAPSPTDSDSSNTSDPPSYPSRSATTSSSRYASDPNVPPHSPPASPPDKLRTNAVPPARPAARAYAPTLGSGRPTRPRPAGLTPLSTPGNSALPLGTGALPKSQPLARALFARIANDTPHAGMNGKKKLGSQKLIVPTKGFKRTFELDLSASELARR</sequence>
<reference evidence="2" key="1">
    <citation type="submission" date="2023-02" db="EMBL/GenBank/DDBJ databases">
        <title>Identification and recombinant expression of a fungal hydrolase from Papiliotrema laurentii that hydrolyzes apple cutin and clears colloidal polyester polyurethane.</title>
        <authorList>
            <consortium name="DOE Joint Genome Institute"/>
            <person name="Roman V.A."/>
            <person name="Bojanowski C."/>
            <person name="Crable B.R."/>
            <person name="Wagner D.N."/>
            <person name="Hung C.S."/>
            <person name="Nadeau L.J."/>
            <person name="Schratz L."/>
            <person name="Haridas S."/>
            <person name="Pangilinan J."/>
            <person name="Lipzen A."/>
            <person name="Na H."/>
            <person name="Yan M."/>
            <person name="Ng V."/>
            <person name="Grigoriev I.V."/>
            <person name="Spatafora J.W."/>
            <person name="Barlow D."/>
            <person name="Biffinger J."/>
            <person name="Kelley-Loughnane N."/>
            <person name="Varaljay V.A."/>
            <person name="Crookes-Goodson W.J."/>
        </authorList>
    </citation>
    <scope>NUCLEOTIDE SEQUENCE</scope>
    <source>
        <strain evidence="2">5307AH</strain>
    </source>
</reference>
<proteinExistence type="predicted"/>
<comment type="caution">
    <text evidence="2">The sequence shown here is derived from an EMBL/GenBank/DDBJ whole genome shotgun (WGS) entry which is preliminary data.</text>
</comment>
<protein>
    <submittedName>
        <fullName evidence="2">Uncharacterized protein</fullName>
    </submittedName>
</protein>
<dbReference type="EMBL" id="JAODAN010000008">
    <property type="protein sequence ID" value="KAK1922654.1"/>
    <property type="molecule type" value="Genomic_DNA"/>
</dbReference>
<dbReference type="AlphaFoldDB" id="A0AAD9CV66"/>
<gene>
    <name evidence="2" type="ORF">DB88DRAFT_363382</name>
</gene>
<evidence type="ECO:0000313" key="2">
    <source>
        <dbReference type="EMBL" id="KAK1922654.1"/>
    </source>
</evidence>
<feature type="compositionally biased region" description="Pro residues" evidence="1">
    <location>
        <begin position="62"/>
        <end position="72"/>
    </location>
</feature>
<accession>A0AAD9CV66</accession>
<feature type="region of interest" description="Disordered" evidence="1">
    <location>
        <begin position="1"/>
        <end position="126"/>
    </location>
</feature>
<evidence type="ECO:0000313" key="3">
    <source>
        <dbReference type="Proteomes" id="UP001182556"/>
    </source>
</evidence>
<keyword evidence="3" id="KW-1185">Reference proteome</keyword>
<organism evidence="2 3">
    <name type="scientific">Papiliotrema laurentii</name>
    <name type="common">Cryptococcus laurentii</name>
    <dbReference type="NCBI Taxonomy" id="5418"/>
    <lineage>
        <taxon>Eukaryota</taxon>
        <taxon>Fungi</taxon>
        <taxon>Dikarya</taxon>
        <taxon>Basidiomycota</taxon>
        <taxon>Agaricomycotina</taxon>
        <taxon>Tremellomycetes</taxon>
        <taxon>Tremellales</taxon>
        <taxon>Rhynchogastremaceae</taxon>
        <taxon>Papiliotrema</taxon>
    </lineage>
</organism>
<feature type="compositionally biased region" description="Low complexity" evidence="1">
    <location>
        <begin position="80"/>
        <end position="93"/>
    </location>
</feature>
<feature type="compositionally biased region" description="Low complexity" evidence="1">
    <location>
        <begin position="29"/>
        <end position="61"/>
    </location>
</feature>
<evidence type="ECO:0000256" key="1">
    <source>
        <dbReference type="SAM" id="MobiDB-lite"/>
    </source>
</evidence>